<reference evidence="11 12" key="1">
    <citation type="submission" date="2018-08" db="EMBL/GenBank/DDBJ databases">
        <title>Draft genome sequence of Psychrilyobacter sp. strain SD5 isolated from Black Sea water.</title>
        <authorList>
            <person name="Yadav S."/>
            <person name="Villanueva L."/>
            <person name="Damste J.S.S."/>
        </authorList>
    </citation>
    <scope>NUCLEOTIDE SEQUENCE [LARGE SCALE GENOMIC DNA]</scope>
    <source>
        <strain evidence="11 12">SD5</strain>
    </source>
</reference>
<evidence type="ECO:0000256" key="2">
    <source>
        <dbReference type="ARBA" id="ARBA00007103"/>
    </source>
</evidence>
<dbReference type="CDD" id="cd01561">
    <property type="entry name" value="CBS_like"/>
    <property type="match status" value="1"/>
</dbReference>
<dbReference type="Proteomes" id="UP000263486">
    <property type="component" value="Unassembled WGS sequence"/>
</dbReference>
<organism evidence="11 12">
    <name type="scientific">Psychrilyobacter piezotolerans</name>
    <dbReference type="NCBI Taxonomy" id="2293438"/>
    <lineage>
        <taxon>Bacteria</taxon>
        <taxon>Fusobacteriati</taxon>
        <taxon>Fusobacteriota</taxon>
        <taxon>Fusobacteriia</taxon>
        <taxon>Fusobacteriales</taxon>
        <taxon>Fusobacteriaceae</taxon>
        <taxon>Psychrilyobacter</taxon>
    </lineage>
</organism>
<keyword evidence="6 9" id="KW-0663">Pyridoxal phosphate</keyword>
<sequence>MKILNNILETVGRTPILKINNINDTHAEIYIKLESFNPAGSVKDRVALNMIEEAEKSGQLKKGDTIIESTSGNTGIGLAMVCAVKGYKLIIVMPDCVSVERRQLLKAYGAELVLTDGSQGMKGCLCKLDKLMKQHPNSFAPDQFSNPANPMAHYNSTGTEIWETFKDELDIFVCGTGTGGSFSGVAKYLKEKNNDIYTVAVEPMRAPFISTGVTGPHDIQGMGMSAGFIPSTFDPSVMDEIATISYEEAQEITNRLAREEGVLGGVSSGANLATAINIARRPENKGKKILTFIMDTGERYLSSGIFY</sequence>
<dbReference type="PANTHER" id="PTHR10314">
    <property type="entry name" value="CYSTATHIONINE BETA-SYNTHASE"/>
    <property type="match status" value="1"/>
</dbReference>
<dbReference type="InterPro" id="IPR050214">
    <property type="entry name" value="Cys_Synth/Cystath_Beta-Synth"/>
</dbReference>
<dbReference type="RefSeq" id="WP_114643108.1">
    <property type="nucleotide sequence ID" value="NZ_JAACIO010000023.1"/>
</dbReference>
<comment type="caution">
    <text evidence="11">The sequence shown here is derived from an EMBL/GenBank/DDBJ whole genome shotgun (WGS) entry which is preliminary data.</text>
</comment>
<dbReference type="Gene3D" id="3.40.50.1100">
    <property type="match status" value="2"/>
</dbReference>
<dbReference type="SUPFAM" id="SSF53686">
    <property type="entry name" value="Tryptophan synthase beta subunit-like PLP-dependent enzymes"/>
    <property type="match status" value="1"/>
</dbReference>
<name>A0ABX9KF88_9FUSO</name>
<comment type="catalytic activity">
    <reaction evidence="8 9">
        <text>O-acetyl-L-serine + hydrogen sulfide = L-cysteine + acetate</text>
        <dbReference type="Rhea" id="RHEA:14829"/>
        <dbReference type="ChEBI" id="CHEBI:29919"/>
        <dbReference type="ChEBI" id="CHEBI:30089"/>
        <dbReference type="ChEBI" id="CHEBI:35235"/>
        <dbReference type="ChEBI" id="CHEBI:58340"/>
        <dbReference type="EC" id="2.5.1.47"/>
    </reaction>
</comment>
<dbReference type="InterPro" id="IPR005856">
    <property type="entry name" value="Cys_synth"/>
</dbReference>
<keyword evidence="5 9" id="KW-0808">Transferase</keyword>
<dbReference type="InterPro" id="IPR001926">
    <property type="entry name" value="TrpB-like_PALP"/>
</dbReference>
<evidence type="ECO:0000259" key="10">
    <source>
        <dbReference type="Pfam" id="PF00291"/>
    </source>
</evidence>
<dbReference type="NCBIfam" id="TIGR01139">
    <property type="entry name" value="cysK"/>
    <property type="match status" value="1"/>
</dbReference>
<dbReference type="EC" id="2.5.1.47" evidence="3 9"/>
<dbReference type="GO" id="GO:0004124">
    <property type="term" value="F:cysteine synthase activity"/>
    <property type="evidence" value="ECO:0007669"/>
    <property type="project" value="UniProtKB-EC"/>
</dbReference>
<evidence type="ECO:0000313" key="11">
    <source>
        <dbReference type="EMBL" id="REI40160.1"/>
    </source>
</evidence>
<comment type="cofactor">
    <cofactor evidence="1 9">
        <name>pyridoxal 5'-phosphate</name>
        <dbReference type="ChEBI" id="CHEBI:597326"/>
    </cofactor>
</comment>
<evidence type="ECO:0000256" key="8">
    <source>
        <dbReference type="ARBA" id="ARBA00047931"/>
    </source>
</evidence>
<accession>A0ABX9KF88</accession>
<evidence type="ECO:0000256" key="9">
    <source>
        <dbReference type="RuleBase" id="RU003985"/>
    </source>
</evidence>
<dbReference type="NCBIfam" id="TIGR01136">
    <property type="entry name" value="cysKM"/>
    <property type="match status" value="1"/>
</dbReference>
<dbReference type="EMBL" id="QUAJ01000023">
    <property type="protein sequence ID" value="REI40160.1"/>
    <property type="molecule type" value="Genomic_DNA"/>
</dbReference>
<evidence type="ECO:0000256" key="5">
    <source>
        <dbReference type="ARBA" id="ARBA00022679"/>
    </source>
</evidence>
<proteinExistence type="inferred from homology"/>
<evidence type="ECO:0000256" key="6">
    <source>
        <dbReference type="ARBA" id="ARBA00022898"/>
    </source>
</evidence>
<dbReference type="InterPro" id="IPR036052">
    <property type="entry name" value="TrpB-like_PALP_sf"/>
</dbReference>
<gene>
    <name evidence="11" type="primary">cysK</name>
    <name evidence="11" type="ORF">DYH56_11990</name>
</gene>
<keyword evidence="4 9" id="KW-0028">Amino-acid biosynthesis</keyword>
<dbReference type="PROSITE" id="PS00901">
    <property type="entry name" value="CYS_SYNTHASE"/>
    <property type="match status" value="1"/>
</dbReference>
<evidence type="ECO:0000256" key="4">
    <source>
        <dbReference type="ARBA" id="ARBA00022605"/>
    </source>
</evidence>
<dbReference type="InterPro" id="IPR005859">
    <property type="entry name" value="CysK"/>
</dbReference>
<evidence type="ECO:0000256" key="7">
    <source>
        <dbReference type="ARBA" id="ARBA00023192"/>
    </source>
</evidence>
<keyword evidence="12" id="KW-1185">Reference proteome</keyword>
<protein>
    <recommendedName>
        <fullName evidence="3 9">Cysteine synthase</fullName>
        <ecNumber evidence="3 9">2.5.1.47</ecNumber>
    </recommendedName>
</protein>
<dbReference type="InterPro" id="IPR001216">
    <property type="entry name" value="P-phosphate_BS"/>
</dbReference>
<evidence type="ECO:0000256" key="1">
    <source>
        <dbReference type="ARBA" id="ARBA00001933"/>
    </source>
</evidence>
<comment type="similarity">
    <text evidence="2 9">Belongs to the cysteine synthase/cystathionine beta-synthase family.</text>
</comment>
<dbReference type="Pfam" id="PF00291">
    <property type="entry name" value="PALP"/>
    <property type="match status" value="1"/>
</dbReference>
<feature type="domain" description="Tryptophan synthase beta chain-like PALP" evidence="10">
    <location>
        <begin position="8"/>
        <end position="293"/>
    </location>
</feature>
<evidence type="ECO:0000256" key="3">
    <source>
        <dbReference type="ARBA" id="ARBA00012681"/>
    </source>
</evidence>
<evidence type="ECO:0000313" key="12">
    <source>
        <dbReference type="Proteomes" id="UP000263486"/>
    </source>
</evidence>
<keyword evidence="7 9" id="KW-0198">Cysteine biosynthesis</keyword>